<feature type="non-terminal residue" evidence="1">
    <location>
        <position position="118"/>
    </location>
</feature>
<sequence length="118" mass="13751">MNYYNGLEEGKSIGLSKGRKLGFENGYQKAMKEMSLLLPRIIEDGSNEFLFQDETHGTILEMTTERKEDLIFDKLNFEIKNVAVTQISQILHFAHNLFLFLGIVYFEEFQPGRHVFQL</sequence>
<dbReference type="AlphaFoldDB" id="A0A133US23"/>
<keyword evidence="2" id="KW-1185">Reference proteome</keyword>
<comment type="caution">
    <text evidence="1">The sequence shown here is derived from an EMBL/GenBank/DDBJ whole genome shotgun (WGS) entry which is preliminary data.</text>
</comment>
<gene>
    <name evidence="1" type="ORF">AKJ37_04160</name>
</gene>
<evidence type="ECO:0000313" key="1">
    <source>
        <dbReference type="EMBL" id="KXA96916.1"/>
    </source>
</evidence>
<dbReference type="EMBL" id="LHXR01000053">
    <property type="protein sequence ID" value="KXA96916.1"/>
    <property type="molecule type" value="Genomic_DNA"/>
</dbReference>
<accession>A0A133US23</accession>
<evidence type="ECO:0008006" key="3">
    <source>
        <dbReference type="Google" id="ProtNLM"/>
    </source>
</evidence>
<name>A0A133US23_9EURY</name>
<reference evidence="1 2" key="1">
    <citation type="journal article" date="2016" name="Sci. Rep.">
        <title>Metabolic traits of an uncultured archaeal lineage -MSBL1- from brine pools of the Red Sea.</title>
        <authorList>
            <person name="Mwirichia R."/>
            <person name="Alam I."/>
            <person name="Rashid M."/>
            <person name="Vinu M."/>
            <person name="Ba-Alawi W."/>
            <person name="Anthony Kamau A."/>
            <person name="Kamanda Ngugi D."/>
            <person name="Goker M."/>
            <person name="Klenk H.P."/>
            <person name="Bajic V."/>
            <person name="Stingl U."/>
        </authorList>
    </citation>
    <scope>NUCLEOTIDE SEQUENCE [LARGE SCALE GENOMIC DNA]</scope>
    <source>
        <strain evidence="1">SCGC-AAA259I09</strain>
    </source>
</reference>
<dbReference type="Proteomes" id="UP000070463">
    <property type="component" value="Unassembled WGS sequence"/>
</dbReference>
<proteinExistence type="predicted"/>
<protein>
    <recommendedName>
        <fullName evidence="3">Essential protein Yae1 N-terminal domain-containing protein</fullName>
    </recommendedName>
</protein>
<organism evidence="1 2">
    <name type="scientific">candidate division MSBL1 archaeon SCGC-AAA259I09</name>
    <dbReference type="NCBI Taxonomy" id="1698267"/>
    <lineage>
        <taxon>Archaea</taxon>
        <taxon>Methanobacteriati</taxon>
        <taxon>Methanobacteriota</taxon>
        <taxon>candidate division MSBL1</taxon>
    </lineage>
</organism>
<evidence type="ECO:0000313" key="2">
    <source>
        <dbReference type="Proteomes" id="UP000070463"/>
    </source>
</evidence>